<evidence type="ECO:0000259" key="11">
    <source>
        <dbReference type="Pfam" id="PF04452"/>
    </source>
</evidence>
<comment type="similarity">
    <text evidence="2 10">Belongs to the RNA methyltransferase RsmE family.</text>
</comment>
<comment type="function">
    <text evidence="8 10">Specifically methylates the N3 position of the uracil ring of uridine 1498 (m3U1498) in 16S rRNA. Acts on the fully assembled 30S ribosomal subunit.</text>
</comment>
<keyword evidence="4 10" id="KW-0698">rRNA processing</keyword>
<dbReference type="PANTHER" id="PTHR30027:SF3">
    <property type="entry name" value="16S RRNA (URACIL(1498)-N(3))-METHYLTRANSFERASE"/>
    <property type="match status" value="1"/>
</dbReference>
<gene>
    <name evidence="13" type="ORF">CWD77_06115</name>
</gene>
<comment type="catalytic activity">
    <reaction evidence="9 10">
        <text>uridine(1498) in 16S rRNA + S-adenosyl-L-methionine = N(3)-methyluridine(1498) in 16S rRNA + S-adenosyl-L-homocysteine + H(+)</text>
        <dbReference type="Rhea" id="RHEA:42920"/>
        <dbReference type="Rhea" id="RHEA-COMP:10283"/>
        <dbReference type="Rhea" id="RHEA-COMP:10284"/>
        <dbReference type="ChEBI" id="CHEBI:15378"/>
        <dbReference type="ChEBI" id="CHEBI:57856"/>
        <dbReference type="ChEBI" id="CHEBI:59789"/>
        <dbReference type="ChEBI" id="CHEBI:65315"/>
        <dbReference type="ChEBI" id="CHEBI:74502"/>
        <dbReference type="EC" id="2.1.1.193"/>
    </reaction>
</comment>
<accession>A0A2N0VLE8</accession>
<dbReference type="Gene3D" id="2.40.240.20">
    <property type="entry name" value="Hypothetical PUA domain-like, domain 1"/>
    <property type="match status" value="1"/>
</dbReference>
<dbReference type="NCBIfam" id="TIGR00046">
    <property type="entry name" value="RsmE family RNA methyltransferase"/>
    <property type="match status" value="1"/>
</dbReference>
<keyword evidence="14" id="KW-1185">Reference proteome</keyword>
<dbReference type="InterPro" id="IPR006700">
    <property type="entry name" value="RsmE"/>
</dbReference>
<evidence type="ECO:0000313" key="14">
    <source>
        <dbReference type="Proteomes" id="UP000233398"/>
    </source>
</evidence>
<dbReference type="GO" id="GO:0070475">
    <property type="term" value="P:rRNA base methylation"/>
    <property type="evidence" value="ECO:0007669"/>
    <property type="project" value="TreeGrafter"/>
</dbReference>
<dbReference type="InterPro" id="IPR029026">
    <property type="entry name" value="tRNA_m1G_MTases_N"/>
</dbReference>
<keyword evidence="3 10" id="KW-0963">Cytoplasm</keyword>
<sequence>MNLFYTTPDLVTPKLLRLTDQEAKHATRVLRIRTGDQIFVTDGNGKLFNCSVSEIHKNDVTCEILDVTLEERKSPYITLVIGLIKKRDRLEFAVEKCVELGADEIIVFRGDHSEKGNVRLDRVESTVLSAMKQSLRLFLPKVSFAKDLSAAIDARGKSMSLIYADETIDKGETQHLLGDQLMLVVGPEGGFSESERSILKERGGVAYSLGEKRLRTETAAVTITDRYKNGLLL</sequence>
<dbReference type="OrthoDB" id="9815641at2"/>
<dbReference type="PIRSF" id="PIRSF015601">
    <property type="entry name" value="MTase_slr0722"/>
    <property type="match status" value="1"/>
</dbReference>
<dbReference type="InterPro" id="IPR046886">
    <property type="entry name" value="RsmE_MTase_dom"/>
</dbReference>
<proteinExistence type="inferred from homology"/>
<dbReference type="PANTHER" id="PTHR30027">
    <property type="entry name" value="RIBOSOMAL RNA SMALL SUBUNIT METHYLTRANSFERASE E"/>
    <property type="match status" value="1"/>
</dbReference>
<dbReference type="SUPFAM" id="SSF88697">
    <property type="entry name" value="PUA domain-like"/>
    <property type="match status" value="1"/>
</dbReference>
<dbReference type="Pfam" id="PF04452">
    <property type="entry name" value="Methyltrans_RNA"/>
    <property type="match status" value="1"/>
</dbReference>
<dbReference type="GO" id="GO:0070042">
    <property type="term" value="F:rRNA (uridine-N3-)-methyltransferase activity"/>
    <property type="evidence" value="ECO:0007669"/>
    <property type="project" value="TreeGrafter"/>
</dbReference>
<dbReference type="InterPro" id="IPR015947">
    <property type="entry name" value="PUA-like_sf"/>
</dbReference>
<dbReference type="Proteomes" id="UP000233398">
    <property type="component" value="Unassembled WGS sequence"/>
</dbReference>
<evidence type="ECO:0000259" key="12">
    <source>
        <dbReference type="Pfam" id="PF20260"/>
    </source>
</evidence>
<organism evidence="13 14">
    <name type="scientific">Rhodohalobacter barkolensis</name>
    <dbReference type="NCBI Taxonomy" id="2053187"/>
    <lineage>
        <taxon>Bacteria</taxon>
        <taxon>Pseudomonadati</taxon>
        <taxon>Balneolota</taxon>
        <taxon>Balneolia</taxon>
        <taxon>Balneolales</taxon>
        <taxon>Balneolaceae</taxon>
        <taxon>Rhodohalobacter</taxon>
    </lineage>
</organism>
<protein>
    <recommendedName>
        <fullName evidence="10">Ribosomal RNA small subunit methyltransferase E</fullName>
        <ecNumber evidence="10">2.1.1.193</ecNumber>
    </recommendedName>
</protein>
<dbReference type="CDD" id="cd18084">
    <property type="entry name" value="RsmE-like"/>
    <property type="match status" value="1"/>
</dbReference>
<keyword evidence="7 10" id="KW-0949">S-adenosyl-L-methionine</keyword>
<evidence type="ECO:0000256" key="7">
    <source>
        <dbReference type="ARBA" id="ARBA00022691"/>
    </source>
</evidence>
<dbReference type="SUPFAM" id="SSF75217">
    <property type="entry name" value="alpha/beta knot"/>
    <property type="match status" value="1"/>
</dbReference>
<dbReference type="EC" id="2.1.1.193" evidence="10"/>
<comment type="caution">
    <text evidence="13">The sequence shown here is derived from an EMBL/GenBank/DDBJ whole genome shotgun (WGS) entry which is preliminary data.</text>
</comment>
<dbReference type="Pfam" id="PF20260">
    <property type="entry name" value="PUA_4"/>
    <property type="match status" value="1"/>
</dbReference>
<name>A0A2N0VLE8_9BACT</name>
<evidence type="ECO:0000256" key="2">
    <source>
        <dbReference type="ARBA" id="ARBA00005528"/>
    </source>
</evidence>
<evidence type="ECO:0000256" key="5">
    <source>
        <dbReference type="ARBA" id="ARBA00022603"/>
    </source>
</evidence>
<keyword evidence="5 10" id="KW-0489">Methyltransferase</keyword>
<comment type="subcellular location">
    <subcellularLocation>
        <location evidence="1 10">Cytoplasm</location>
    </subcellularLocation>
</comment>
<evidence type="ECO:0000256" key="9">
    <source>
        <dbReference type="ARBA" id="ARBA00047944"/>
    </source>
</evidence>
<evidence type="ECO:0000256" key="8">
    <source>
        <dbReference type="ARBA" id="ARBA00025699"/>
    </source>
</evidence>
<keyword evidence="6 10" id="KW-0808">Transferase</keyword>
<evidence type="ECO:0000256" key="6">
    <source>
        <dbReference type="ARBA" id="ARBA00022679"/>
    </source>
</evidence>
<dbReference type="EMBL" id="PISP01000001">
    <property type="protein sequence ID" value="PKD45028.1"/>
    <property type="molecule type" value="Genomic_DNA"/>
</dbReference>
<dbReference type="GO" id="GO:0005737">
    <property type="term" value="C:cytoplasm"/>
    <property type="evidence" value="ECO:0007669"/>
    <property type="project" value="UniProtKB-SubCell"/>
</dbReference>
<dbReference type="RefSeq" id="WP_101072399.1">
    <property type="nucleotide sequence ID" value="NZ_PISP01000001.1"/>
</dbReference>
<evidence type="ECO:0000256" key="10">
    <source>
        <dbReference type="PIRNR" id="PIRNR015601"/>
    </source>
</evidence>
<evidence type="ECO:0000256" key="1">
    <source>
        <dbReference type="ARBA" id="ARBA00004496"/>
    </source>
</evidence>
<dbReference type="InterPro" id="IPR029028">
    <property type="entry name" value="Alpha/beta_knot_MTases"/>
</dbReference>
<evidence type="ECO:0000313" key="13">
    <source>
        <dbReference type="EMBL" id="PKD45028.1"/>
    </source>
</evidence>
<feature type="domain" description="Ribosomal RNA small subunit methyltransferase E PUA-like" evidence="12">
    <location>
        <begin position="18"/>
        <end position="65"/>
    </location>
</feature>
<dbReference type="Gene3D" id="3.40.1280.10">
    <property type="match status" value="1"/>
</dbReference>
<dbReference type="AlphaFoldDB" id="A0A2N0VLE8"/>
<evidence type="ECO:0000256" key="4">
    <source>
        <dbReference type="ARBA" id="ARBA00022552"/>
    </source>
</evidence>
<reference evidence="13 14" key="1">
    <citation type="submission" date="2017-11" db="EMBL/GenBank/DDBJ databases">
        <title>Rhodohalobacter 15182 sp. nov., isolated from a salt lake.</title>
        <authorList>
            <person name="Han S."/>
        </authorList>
    </citation>
    <scope>NUCLEOTIDE SEQUENCE [LARGE SCALE GENOMIC DNA]</scope>
    <source>
        <strain evidence="13 14">15182</strain>
    </source>
</reference>
<dbReference type="InterPro" id="IPR046887">
    <property type="entry name" value="RsmE_PUA-like"/>
</dbReference>
<evidence type="ECO:0000256" key="3">
    <source>
        <dbReference type="ARBA" id="ARBA00022490"/>
    </source>
</evidence>
<feature type="domain" description="Ribosomal RNA small subunit methyltransferase E methyltransferase" evidence="11">
    <location>
        <begin position="74"/>
        <end position="224"/>
    </location>
</feature>